<gene>
    <name evidence="2" type="ORF">GCM10008015_31610</name>
</gene>
<dbReference type="Gene3D" id="2.60.40.10">
    <property type="entry name" value="Immunoglobulins"/>
    <property type="match status" value="1"/>
</dbReference>
<dbReference type="Proteomes" id="UP000658793">
    <property type="component" value="Unassembled WGS sequence"/>
</dbReference>
<reference evidence="3" key="1">
    <citation type="journal article" date="2019" name="Int. J. Syst. Evol. Microbiol.">
        <title>The Global Catalogue of Microorganisms (GCM) 10K type strain sequencing project: providing services to taxonomists for standard genome sequencing and annotation.</title>
        <authorList>
            <consortium name="The Broad Institute Genomics Platform"/>
            <consortium name="The Broad Institute Genome Sequencing Center for Infectious Disease"/>
            <person name="Wu L."/>
            <person name="Ma J."/>
        </authorList>
    </citation>
    <scope>NUCLEOTIDE SEQUENCE [LARGE SCALE GENOMIC DNA]</scope>
    <source>
        <strain evidence="3">CGMCC 1.12811</strain>
    </source>
</reference>
<feature type="domain" description="Glycoside hydrolase family 13 N-terminal" evidence="1">
    <location>
        <begin position="25"/>
        <end position="86"/>
    </location>
</feature>
<sequence length="108" mass="12210">MSHKSKNEIVMPIKKQFVKSKPVCKVTFSIEAKEATQVSVIGDFNNWNAEEGTLSKLKNGTFKGVFDLDKDAAYEFKYLIDGEYVNESEADSFKWNEFAGTENSVLEV</sequence>
<dbReference type="InterPro" id="IPR014756">
    <property type="entry name" value="Ig_E-set"/>
</dbReference>
<name>A0ABQ1HU27_9FLAO</name>
<dbReference type="SUPFAM" id="SSF81296">
    <property type="entry name" value="E set domains"/>
    <property type="match status" value="1"/>
</dbReference>
<dbReference type="CDD" id="cd07184">
    <property type="entry name" value="E_set_Isoamylase_like_N"/>
    <property type="match status" value="1"/>
</dbReference>
<comment type="caution">
    <text evidence="2">The sequence shown here is derived from an EMBL/GenBank/DDBJ whole genome shotgun (WGS) entry which is preliminary data.</text>
</comment>
<organism evidence="2 3">
    <name type="scientific">Flavobacterium palustre</name>
    <dbReference type="NCBI Taxonomy" id="1476463"/>
    <lineage>
        <taxon>Bacteria</taxon>
        <taxon>Pseudomonadati</taxon>
        <taxon>Bacteroidota</taxon>
        <taxon>Flavobacteriia</taxon>
        <taxon>Flavobacteriales</taxon>
        <taxon>Flavobacteriaceae</taxon>
        <taxon>Flavobacterium</taxon>
    </lineage>
</organism>
<evidence type="ECO:0000259" key="1">
    <source>
        <dbReference type="Pfam" id="PF02922"/>
    </source>
</evidence>
<evidence type="ECO:0000313" key="3">
    <source>
        <dbReference type="Proteomes" id="UP000658793"/>
    </source>
</evidence>
<dbReference type="EMBL" id="BMGA01000013">
    <property type="protein sequence ID" value="GGA88726.1"/>
    <property type="molecule type" value="Genomic_DNA"/>
</dbReference>
<protein>
    <recommendedName>
        <fullName evidence="1">Glycoside hydrolase family 13 N-terminal domain-containing protein</fullName>
    </recommendedName>
</protein>
<dbReference type="Pfam" id="PF02922">
    <property type="entry name" value="CBM_48"/>
    <property type="match status" value="1"/>
</dbReference>
<keyword evidence="3" id="KW-1185">Reference proteome</keyword>
<dbReference type="InterPro" id="IPR004193">
    <property type="entry name" value="Glyco_hydro_13_N"/>
</dbReference>
<proteinExistence type="predicted"/>
<evidence type="ECO:0000313" key="2">
    <source>
        <dbReference type="EMBL" id="GGA88726.1"/>
    </source>
</evidence>
<dbReference type="InterPro" id="IPR013783">
    <property type="entry name" value="Ig-like_fold"/>
</dbReference>
<accession>A0ABQ1HU27</accession>